<dbReference type="EMBL" id="VIFK01000016">
    <property type="protein sequence ID" value="TQF00333.1"/>
    <property type="molecule type" value="Genomic_DNA"/>
</dbReference>
<sequence length="438" mass="48513">MTPRMEPAEHARRRDTLMAHVGDNGIAVIAAAPERPRNRDVQHPYRQDSDFLYLTGFNEPDAVAVLVPGRPQGQYLLFSRERDPQRETWEGRTIGQAAAVEHYGADDAFPIDDIDDILPGLMEGREQLYCAMGADPDFDQRLIGWVNALRARARAGVKAPLEYVSLEHVVHEMRLIKSRAEIARLREAARISAAAHQRLLGLLRPGLKEYEIEAELLYDFRRHNGEPAYPTITGSGANACVLHYIANDAELQDGEMILIDAGMELGGYAADITRTLPINGRYTAEQRAIYDIVLAAQAAALEHVRPGAHWNAGHEAATRVIAAGLLDLGLLEGDLDDVIERGAYRPFFMHRTGHWLGMDVHDVGDYKVDGHWRELEPGMVLTVEPGLYIPPGSPVDARWQGIGVRIEDNCVITRTGHENLTEAVPKDPDVIEAAMAVS</sequence>
<dbReference type="InterPro" id="IPR001131">
    <property type="entry name" value="Peptidase_M24B_aminopep-P_CS"/>
</dbReference>
<dbReference type="STRING" id="1260251.SPISAL_08155"/>
<dbReference type="EC" id="3.4.11.9" evidence="4"/>
<dbReference type="PROSITE" id="PS00491">
    <property type="entry name" value="PROLINE_PEPTIDASE"/>
    <property type="match status" value="1"/>
</dbReference>
<keyword evidence="14" id="KW-0031">Aminopeptidase</keyword>
<keyword evidence="9" id="KW-0464">Manganese</keyword>
<keyword evidence="8" id="KW-0482">Metalloprotease</keyword>
<evidence type="ECO:0000259" key="13">
    <source>
        <dbReference type="SMART" id="SM01011"/>
    </source>
</evidence>
<dbReference type="NCBIfam" id="NF008131">
    <property type="entry name" value="PRK10879.1"/>
    <property type="match status" value="1"/>
</dbReference>
<dbReference type="SMART" id="SM01011">
    <property type="entry name" value="AMP_N"/>
    <property type="match status" value="1"/>
</dbReference>
<dbReference type="InterPro" id="IPR001714">
    <property type="entry name" value="Pept_M24_MAP"/>
</dbReference>
<dbReference type="Pfam" id="PF05195">
    <property type="entry name" value="AMP_N"/>
    <property type="match status" value="1"/>
</dbReference>
<dbReference type="SUPFAM" id="SSF55920">
    <property type="entry name" value="Creatinase/aminopeptidase"/>
    <property type="match status" value="1"/>
</dbReference>
<reference evidence="14 15" key="1">
    <citation type="submission" date="2019-06" db="EMBL/GenBank/DDBJ databases">
        <title>Metagenome assembled Genome of Spiribacter salinus SL48-SHIP from the microbial mat of Salt Lake 48 (Novosibirsk region, Russia).</title>
        <authorList>
            <person name="Shipova A."/>
            <person name="Rozanov A.S."/>
            <person name="Bryanskaya A.V."/>
            <person name="Peltek S.E."/>
        </authorList>
    </citation>
    <scope>NUCLEOTIDE SEQUENCE [LARGE SCALE GENOMIC DNA]</scope>
    <source>
        <strain evidence="14">SL48-SHIP-2</strain>
    </source>
</reference>
<dbReference type="InterPro" id="IPR029149">
    <property type="entry name" value="Creatin/AminoP/Spt16_N"/>
</dbReference>
<dbReference type="GO" id="GO:0006508">
    <property type="term" value="P:proteolysis"/>
    <property type="evidence" value="ECO:0007669"/>
    <property type="project" value="UniProtKB-KW"/>
</dbReference>
<comment type="catalytic activity">
    <reaction evidence="1">
        <text>Release of any N-terminal amino acid, including proline, that is linked to proline, even from a dipeptide or tripeptide.</text>
        <dbReference type="EC" id="3.4.11.9"/>
    </reaction>
</comment>
<organism evidence="14 15">
    <name type="scientific">Spiribacter salinus</name>
    <dbReference type="NCBI Taxonomy" id="1335746"/>
    <lineage>
        <taxon>Bacteria</taxon>
        <taxon>Pseudomonadati</taxon>
        <taxon>Pseudomonadota</taxon>
        <taxon>Gammaproteobacteria</taxon>
        <taxon>Chromatiales</taxon>
        <taxon>Ectothiorhodospiraceae</taxon>
        <taxon>Spiribacter</taxon>
    </lineage>
</organism>
<dbReference type="PANTHER" id="PTHR43226:SF4">
    <property type="entry name" value="XAA-PRO AMINOPEPTIDASE 3"/>
    <property type="match status" value="1"/>
</dbReference>
<protein>
    <recommendedName>
        <fullName evidence="10">Xaa-Pro aminopeptidase</fullName>
        <ecNumber evidence="4">3.4.11.9</ecNumber>
    </recommendedName>
    <alternativeName>
        <fullName evidence="11">Aminopeptidase P II</fullName>
    </alternativeName>
    <alternativeName>
        <fullName evidence="12">X-Pro aminopeptidase</fullName>
    </alternativeName>
</protein>
<proteinExistence type="inferred from homology"/>
<dbReference type="InterPro" id="IPR036005">
    <property type="entry name" value="Creatinase/aminopeptidase-like"/>
</dbReference>
<evidence type="ECO:0000256" key="8">
    <source>
        <dbReference type="ARBA" id="ARBA00023049"/>
    </source>
</evidence>
<comment type="cofactor">
    <cofactor evidence="2">
        <name>Mn(2+)</name>
        <dbReference type="ChEBI" id="CHEBI:29035"/>
    </cofactor>
</comment>
<evidence type="ECO:0000313" key="15">
    <source>
        <dbReference type="Proteomes" id="UP000315400"/>
    </source>
</evidence>
<evidence type="ECO:0000313" key="14">
    <source>
        <dbReference type="EMBL" id="TQF00333.1"/>
    </source>
</evidence>
<gene>
    <name evidence="14" type="primary">pepP</name>
    <name evidence="14" type="ORF">FKY71_04090</name>
</gene>
<accession>A0A540VUB6</accession>
<comment type="similarity">
    <text evidence="3">Belongs to the peptidase M24B family.</text>
</comment>
<keyword evidence="7 14" id="KW-0378">Hydrolase</keyword>
<dbReference type="InterPro" id="IPR052433">
    <property type="entry name" value="X-Pro_dipept-like"/>
</dbReference>
<dbReference type="Gene3D" id="3.40.350.10">
    <property type="entry name" value="Creatinase/prolidase N-terminal domain"/>
    <property type="match status" value="1"/>
</dbReference>
<dbReference type="FunFam" id="3.90.230.10:FF:000002">
    <property type="entry name" value="Xaa-Pro aminopeptidase 3"/>
    <property type="match status" value="1"/>
</dbReference>
<evidence type="ECO:0000256" key="5">
    <source>
        <dbReference type="ARBA" id="ARBA00022670"/>
    </source>
</evidence>
<dbReference type="InterPro" id="IPR000994">
    <property type="entry name" value="Pept_M24"/>
</dbReference>
<keyword evidence="6" id="KW-0479">Metal-binding</keyword>
<dbReference type="GO" id="GO:0030145">
    <property type="term" value="F:manganese ion binding"/>
    <property type="evidence" value="ECO:0007669"/>
    <property type="project" value="InterPro"/>
</dbReference>
<dbReference type="AlphaFoldDB" id="A0A540VUB6"/>
<dbReference type="GO" id="GO:0070006">
    <property type="term" value="F:metalloaminopeptidase activity"/>
    <property type="evidence" value="ECO:0007669"/>
    <property type="project" value="InterPro"/>
</dbReference>
<dbReference type="SUPFAM" id="SSF53092">
    <property type="entry name" value="Creatinase/prolidase N-terminal domain"/>
    <property type="match status" value="1"/>
</dbReference>
<evidence type="ECO:0000256" key="2">
    <source>
        <dbReference type="ARBA" id="ARBA00001936"/>
    </source>
</evidence>
<dbReference type="Proteomes" id="UP000315400">
    <property type="component" value="Unassembled WGS sequence"/>
</dbReference>
<dbReference type="CDD" id="cd01087">
    <property type="entry name" value="Prolidase"/>
    <property type="match status" value="1"/>
</dbReference>
<dbReference type="PRINTS" id="PR00599">
    <property type="entry name" value="MAPEPTIDASE"/>
</dbReference>
<dbReference type="InterPro" id="IPR007865">
    <property type="entry name" value="Aminopep_P_N"/>
</dbReference>
<evidence type="ECO:0000256" key="11">
    <source>
        <dbReference type="ARBA" id="ARBA00075356"/>
    </source>
</evidence>
<evidence type="ECO:0000256" key="1">
    <source>
        <dbReference type="ARBA" id="ARBA00001424"/>
    </source>
</evidence>
<dbReference type="Gene3D" id="3.90.230.10">
    <property type="entry name" value="Creatinase/methionine aminopeptidase superfamily"/>
    <property type="match status" value="1"/>
</dbReference>
<comment type="caution">
    <text evidence="14">The sequence shown here is derived from an EMBL/GenBank/DDBJ whole genome shotgun (WGS) entry which is preliminary data.</text>
</comment>
<evidence type="ECO:0000256" key="3">
    <source>
        <dbReference type="ARBA" id="ARBA00008766"/>
    </source>
</evidence>
<dbReference type="GO" id="GO:0005829">
    <property type="term" value="C:cytosol"/>
    <property type="evidence" value="ECO:0007669"/>
    <property type="project" value="TreeGrafter"/>
</dbReference>
<dbReference type="PANTHER" id="PTHR43226">
    <property type="entry name" value="XAA-PRO AMINOPEPTIDASE 3"/>
    <property type="match status" value="1"/>
</dbReference>
<evidence type="ECO:0000256" key="12">
    <source>
        <dbReference type="ARBA" id="ARBA00081411"/>
    </source>
</evidence>
<evidence type="ECO:0000256" key="9">
    <source>
        <dbReference type="ARBA" id="ARBA00023211"/>
    </source>
</evidence>
<feature type="domain" description="Aminopeptidase P N-terminal" evidence="13">
    <location>
        <begin position="5"/>
        <end position="139"/>
    </location>
</feature>
<evidence type="ECO:0000256" key="4">
    <source>
        <dbReference type="ARBA" id="ARBA00012574"/>
    </source>
</evidence>
<dbReference type="Pfam" id="PF00557">
    <property type="entry name" value="Peptidase_M24"/>
    <property type="match status" value="1"/>
</dbReference>
<keyword evidence="5" id="KW-0645">Protease</keyword>
<name>A0A540VUB6_9GAMM</name>
<evidence type="ECO:0000256" key="7">
    <source>
        <dbReference type="ARBA" id="ARBA00022801"/>
    </source>
</evidence>
<evidence type="ECO:0000256" key="10">
    <source>
        <dbReference type="ARBA" id="ARBA00069363"/>
    </source>
</evidence>
<evidence type="ECO:0000256" key="6">
    <source>
        <dbReference type="ARBA" id="ARBA00022723"/>
    </source>
</evidence>